<protein>
    <submittedName>
        <fullName evidence="1">Uncharacterized protein</fullName>
    </submittedName>
</protein>
<evidence type="ECO:0000313" key="1">
    <source>
        <dbReference type="EMBL" id="EDX74186.1"/>
    </source>
</evidence>
<organism evidence="1 2">
    <name type="scientific">Coleofasciculus chthonoplastes PCC 7420</name>
    <dbReference type="NCBI Taxonomy" id="118168"/>
    <lineage>
        <taxon>Bacteria</taxon>
        <taxon>Bacillati</taxon>
        <taxon>Cyanobacteriota</taxon>
        <taxon>Cyanophyceae</taxon>
        <taxon>Coleofasciculales</taxon>
        <taxon>Coleofasciculaceae</taxon>
        <taxon>Coleofasciculus</taxon>
    </lineage>
</organism>
<sequence>MELPYCYAEPGTYGYEVEDYGETVTALTDVVFYARHPELNGRKIRPGETALVEEWKAIARMFPPSLC</sequence>
<dbReference type="EMBL" id="DS989854">
    <property type="protein sequence ID" value="EDX74186.1"/>
    <property type="molecule type" value="Genomic_DNA"/>
</dbReference>
<reference evidence="1 2" key="1">
    <citation type="submission" date="2008-07" db="EMBL/GenBank/DDBJ databases">
        <authorList>
            <person name="Tandeau de Marsac N."/>
            <person name="Ferriera S."/>
            <person name="Johnson J."/>
            <person name="Kravitz S."/>
            <person name="Beeson K."/>
            <person name="Sutton G."/>
            <person name="Rogers Y.-H."/>
            <person name="Friedman R."/>
            <person name="Frazier M."/>
            <person name="Venter J.C."/>
        </authorList>
    </citation>
    <scope>NUCLEOTIDE SEQUENCE [LARGE SCALE GENOMIC DNA]</scope>
    <source>
        <strain evidence="1 2">PCC 7420</strain>
    </source>
</reference>
<name>B4VV45_9CYAN</name>
<dbReference type="HOGENOM" id="CLU_2805040_0_0_3"/>
<evidence type="ECO:0000313" key="2">
    <source>
        <dbReference type="Proteomes" id="UP000003835"/>
    </source>
</evidence>
<keyword evidence="2" id="KW-1185">Reference proteome</keyword>
<dbReference type="AlphaFoldDB" id="B4VV45"/>
<dbReference type="Proteomes" id="UP000003835">
    <property type="component" value="Unassembled WGS sequence"/>
</dbReference>
<proteinExistence type="predicted"/>
<gene>
    <name evidence="1" type="ORF">MC7420_4171</name>
</gene>
<accession>B4VV45</accession>